<dbReference type="Pfam" id="PF00226">
    <property type="entry name" value="DnaJ"/>
    <property type="match status" value="1"/>
</dbReference>
<name>A0A285R5F4_9HYPH</name>
<reference evidence="2 3" key="1">
    <citation type="submission" date="2017-08" db="EMBL/GenBank/DDBJ databases">
        <authorList>
            <person name="de Groot N.N."/>
        </authorList>
    </citation>
    <scope>NUCLEOTIDE SEQUENCE [LARGE SCALE GENOMIC DNA]</scope>
    <source>
        <strain evidence="2 3">USBA 352</strain>
    </source>
</reference>
<keyword evidence="3" id="KW-1185">Reference proteome</keyword>
<dbReference type="Proteomes" id="UP000219331">
    <property type="component" value="Unassembled WGS sequence"/>
</dbReference>
<evidence type="ECO:0000313" key="3">
    <source>
        <dbReference type="Proteomes" id="UP000219331"/>
    </source>
</evidence>
<dbReference type="OrthoDB" id="9782583at2"/>
<feature type="domain" description="J" evidence="1">
    <location>
        <begin position="167"/>
        <end position="231"/>
    </location>
</feature>
<organism evidence="2 3">
    <name type="scientific">Stappia indica</name>
    <dbReference type="NCBI Taxonomy" id="538381"/>
    <lineage>
        <taxon>Bacteria</taxon>
        <taxon>Pseudomonadati</taxon>
        <taxon>Pseudomonadota</taxon>
        <taxon>Alphaproteobacteria</taxon>
        <taxon>Hyphomicrobiales</taxon>
        <taxon>Stappiaceae</taxon>
        <taxon>Stappia</taxon>
    </lineage>
</organism>
<dbReference type="EMBL" id="OBML01000001">
    <property type="protein sequence ID" value="SOB89330.1"/>
    <property type="molecule type" value="Genomic_DNA"/>
</dbReference>
<proteinExistence type="predicted"/>
<evidence type="ECO:0000259" key="1">
    <source>
        <dbReference type="PROSITE" id="PS50076"/>
    </source>
</evidence>
<dbReference type="InterPro" id="IPR036869">
    <property type="entry name" value="J_dom_sf"/>
</dbReference>
<dbReference type="SMART" id="SM00271">
    <property type="entry name" value="DnaJ"/>
    <property type="match status" value="1"/>
</dbReference>
<dbReference type="CDD" id="cd07316">
    <property type="entry name" value="terB_like_DjlA"/>
    <property type="match status" value="1"/>
</dbReference>
<sequence>MNIWSAISAVAAAIGAGGAQIVDRIVQFIVSSGDGRGDRAVVFTVAMIALSAKMAKADGVVTGDEEIAFLDVFDIPAGEERNVARLFNLAKQDVAGFETYAERLAALFPDDPEIRVDILDALFHIAKADGIVHEYELAYLERIAEIFGLDERAFNQILARHVRSEEDPYRVLGIAGSVPDEEIKRHYRKLVSETHPDRLIARGVPEEFVRIANDRLAALNVAYAKIAAERGL</sequence>
<accession>A0A285R5F4</accession>
<dbReference type="Pfam" id="PF05099">
    <property type="entry name" value="TerB"/>
    <property type="match status" value="1"/>
</dbReference>
<dbReference type="STRING" id="538381.GCA_001696535_01311"/>
<dbReference type="InterPro" id="IPR029024">
    <property type="entry name" value="TerB-like"/>
</dbReference>
<gene>
    <name evidence="2" type="ORF">SAMN05421512_101233</name>
</gene>
<dbReference type="CDD" id="cd06257">
    <property type="entry name" value="DnaJ"/>
    <property type="match status" value="1"/>
</dbReference>
<dbReference type="AlphaFoldDB" id="A0A285R5F4"/>
<dbReference type="Gene3D" id="1.10.3680.10">
    <property type="entry name" value="TerB-like"/>
    <property type="match status" value="1"/>
</dbReference>
<dbReference type="PROSITE" id="PS50076">
    <property type="entry name" value="DNAJ_2"/>
    <property type="match status" value="1"/>
</dbReference>
<dbReference type="InterPro" id="IPR001623">
    <property type="entry name" value="DnaJ_domain"/>
</dbReference>
<evidence type="ECO:0000313" key="2">
    <source>
        <dbReference type="EMBL" id="SOB89330.1"/>
    </source>
</evidence>
<protein>
    <submittedName>
        <fullName evidence="2">DnaJ like chaperone protein</fullName>
    </submittedName>
</protein>
<dbReference type="Gene3D" id="1.10.287.110">
    <property type="entry name" value="DnaJ domain"/>
    <property type="match status" value="1"/>
</dbReference>
<dbReference type="SUPFAM" id="SSF46565">
    <property type="entry name" value="Chaperone J-domain"/>
    <property type="match status" value="1"/>
</dbReference>
<dbReference type="SUPFAM" id="SSF158682">
    <property type="entry name" value="TerB-like"/>
    <property type="match status" value="1"/>
</dbReference>
<dbReference type="RefSeq" id="WP_097173642.1">
    <property type="nucleotide sequence ID" value="NZ_OBML01000001.1"/>
</dbReference>
<dbReference type="InterPro" id="IPR007791">
    <property type="entry name" value="DjlA_N"/>
</dbReference>